<dbReference type="SUPFAM" id="SSF51556">
    <property type="entry name" value="Metallo-dependent hydrolases"/>
    <property type="match status" value="1"/>
</dbReference>
<comment type="caution">
    <text evidence="1">The sequence shown here is derived from an EMBL/GenBank/DDBJ whole genome shotgun (WGS) entry which is preliminary data.</text>
</comment>
<proteinExistence type="predicted"/>
<dbReference type="RefSeq" id="WP_272100291.1">
    <property type="nucleotide sequence ID" value="NZ_JAQNDK010000004.1"/>
</dbReference>
<keyword evidence="1" id="KW-0224">Dipeptidase</keyword>
<dbReference type="EC" id="3.4.13.-" evidence="1"/>
<dbReference type="Proteomes" id="UP001217485">
    <property type="component" value="Unassembled WGS sequence"/>
</dbReference>
<dbReference type="InterPro" id="IPR032466">
    <property type="entry name" value="Metal_Hydrolase"/>
</dbReference>
<dbReference type="EMBL" id="JAQNDK010000004">
    <property type="protein sequence ID" value="MDC0682401.1"/>
    <property type="molecule type" value="Genomic_DNA"/>
</dbReference>
<dbReference type="PROSITE" id="PS51365">
    <property type="entry name" value="RENAL_DIPEPTIDASE_2"/>
    <property type="match status" value="1"/>
</dbReference>
<dbReference type="Gene3D" id="3.20.20.140">
    <property type="entry name" value="Metal-dependent hydrolases"/>
    <property type="match status" value="1"/>
</dbReference>
<dbReference type="GO" id="GO:0016805">
    <property type="term" value="F:dipeptidase activity"/>
    <property type="evidence" value="ECO:0007669"/>
    <property type="project" value="UniProtKB-KW"/>
</dbReference>
<dbReference type="Pfam" id="PF01244">
    <property type="entry name" value="Peptidase_M19"/>
    <property type="match status" value="1"/>
</dbReference>
<keyword evidence="1" id="KW-0378">Hydrolase</keyword>
<reference evidence="1 2" key="1">
    <citation type="submission" date="2023-01" db="EMBL/GenBank/DDBJ databases">
        <title>Minimal conservation of predation-associated metabolite biosynthetic gene clusters underscores biosynthetic potential of Myxococcota including descriptions for ten novel species: Archangium lansinium sp. nov., Myxococcus landrumus sp. nov., Nannocystis bai.</title>
        <authorList>
            <person name="Ahearne A."/>
            <person name="Stevens C."/>
            <person name="Dowd S."/>
        </authorList>
    </citation>
    <scope>NUCLEOTIDE SEQUENCE [LARGE SCALE GENOMIC DNA]</scope>
    <source>
        <strain evidence="1 2">WIWO2</strain>
    </source>
</reference>
<protein>
    <submittedName>
        <fullName evidence="1">Membrane dipeptidase</fullName>
        <ecNumber evidence="1">3.4.13.-</ecNumber>
    </submittedName>
</protein>
<dbReference type="PANTHER" id="PTHR10443">
    <property type="entry name" value="MICROSOMAL DIPEPTIDASE"/>
    <property type="match status" value="1"/>
</dbReference>
<evidence type="ECO:0000313" key="2">
    <source>
        <dbReference type="Proteomes" id="UP001217485"/>
    </source>
</evidence>
<sequence>MNGSARIRALLAVTCAAGALGAPQPTLGDPPAEPPVPVVDLHVDVPWQVHFKGRDRRLGEGHARRETLVAGHYLGIVLPIYLPDQARPEGPQIEDASAVLATIEAIIAANPVFLPLGAARAEPGKISTFLSIEGAGAFAADIAQIDRFIARGVRLISPNHAKNSRLSSSATGEPAAYGLTELGKRFCERVYEQGALIDVSHISDAAFADLVPIAAAHGAPIVATHSNARAVANRPRNLTDEQLRLIARSGGVAGLNFHAPFVNGTNEADVDDVVAQVDHMVRVAGVDHVAIGSDFDGGIVPPRGLGDASALPSLAARLRQRGMSREDVVKIFSQNALRILGWRPAMDAKSASAAGGARP</sequence>
<dbReference type="InterPro" id="IPR008257">
    <property type="entry name" value="Pept_M19"/>
</dbReference>
<name>A0ABT5CB75_9BACT</name>
<organism evidence="1 2">
    <name type="scientific">Sorangium atrum</name>
    <dbReference type="NCBI Taxonomy" id="2995308"/>
    <lineage>
        <taxon>Bacteria</taxon>
        <taxon>Pseudomonadati</taxon>
        <taxon>Myxococcota</taxon>
        <taxon>Polyangia</taxon>
        <taxon>Polyangiales</taxon>
        <taxon>Polyangiaceae</taxon>
        <taxon>Sorangium</taxon>
    </lineage>
</organism>
<accession>A0ABT5CB75</accession>
<keyword evidence="1" id="KW-0645">Protease</keyword>
<dbReference type="PANTHER" id="PTHR10443:SF12">
    <property type="entry name" value="DIPEPTIDASE"/>
    <property type="match status" value="1"/>
</dbReference>
<keyword evidence="2" id="KW-1185">Reference proteome</keyword>
<gene>
    <name evidence="1" type="ORF">POL72_32025</name>
</gene>
<evidence type="ECO:0000313" key="1">
    <source>
        <dbReference type="EMBL" id="MDC0682401.1"/>
    </source>
</evidence>